<accession>A0ABR7EFB9</accession>
<comment type="caution">
    <text evidence="1">The sequence shown here is derived from an EMBL/GenBank/DDBJ whole genome shotgun (WGS) entry which is preliminary data.</text>
</comment>
<dbReference type="Proteomes" id="UP000606889">
    <property type="component" value="Unassembled WGS sequence"/>
</dbReference>
<reference evidence="1 2" key="1">
    <citation type="submission" date="2020-08" db="EMBL/GenBank/DDBJ databases">
        <title>Genome public.</title>
        <authorList>
            <person name="Liu C."/>
            <person name="Sun Q."/>
        </authorList>
    </citation>
    <scope>NUCLEOTIDE SEQUENCE [LARGE SCALE GENOMIC DNA]</scope>
    <source>
        <strain evidence="1 2">NSJ-35</strain>
    </source>
</reference>
<name>A0ABR7EFB9_9FIRM</name>
<dbReference type="EMBL" id="JACOON010000004">
    <property type="protein sequence ID" value="MBC5648470.1"/>
    <property type="molecule type" value="Genomic_DNA"/>
</dbReference>
<evidence type="ECO:0000313" key="1">
    <source>
        <dbReference type="EMBL" id="MBC5648470.1"/>
    </source>
</evidence>
<organism evidence="1 2">
    <name type="scientific">Christensenella tenuis</name>
    <dbReference type="NCBI Taxonomy" id="2763033"/>
    <lineage>
        <taxon>Bacteria</taxon>
        <taxon>Bacillati</taxon>
        <taxon>Bacillota</taxon>
        <taxon>Clostridia</taxon>
        <taxon>Christensenellales</taxon>
        <taxon>Christensenellaceae</taxon>
        <taxon>Christensenella</taxon>
    </lineage>
</organism>
<sequence length="59" mass="6660">MTCKRCGQSGLLESDLCGEYGCVSCFDGTKTDPRKRIDEIVKRYGIYDSRKDQAGEYDV</sequence>
<keyword evidence="2" id="KW-1185">Reference proteome</keyword>
<gene>
    <name evidence="1" type="ORF">H8S18_08995</name>
</gene>
<protein>
    <submittedName>
        <fullName evidence="1">Uncharacterized protein</fullName>
    </submittedName>
</protein>
<proteinExistence type="predicted"/>
<evidence type="ECO:0000313" key="2">
    <source>
        <dbReference type="Proteomes" id="UP000606889"/>
    </source>
</evidence>
<dbReference type="RefSeq" id="WP_186857973.1">
    <property type="nucleotide sequence ID" value="NZ_JACOON010000004.1"/>
</dbReference>